<organism evidence="7 8">
    <name type="scientific">Solanum commersonii</name>
    <name type="common">Commerson's wild potato</name>
    <name type="synonym">Commerson's nightshade</name>
    <dbReference type="NCBI Taxonomy" id="4109"/>
    <lineage>
        <taxon>Eukaryota</taxon>
        <taxon>Viridiplantae</taxon>
        <taxon>Streptophyta</taxon>
        <taxon>Embryophyta</taxon>
        <taxon>Tracheophyta</taxon>
        <taxon>Spermatophyta</taxon>
        <taxon>Magnoliopsida</taxon>
        <taxon>eudicotyledons</taxon>
        <taxon>Gunneridae</taxon>
        <taxon>Pentapetalae</taxon>
        <taxon>asterids</taxon>
        <taxon>lamiids</taxon>
        <taxon>Solanales</taxon>
        <taxon>Solanaceae</taxon>
        <taxon>Solanoideae</taxon>
        <taxon>Solaneae</taxon>
        <taxon>Solanum</taxon>
    </lineage>
</organism>
<protein>
    <recommendedName>
        <fullName evidence="6">SWIM-type domain-containing protein</fullName>
    </recommendedName>
</protein>
<keyword evidence="2 4" id="KW-0863">Zinc-finger</keyword>
<dbReference type="Proteomes" id="UP000824120">
    <property type="component" value="Chromosome 12"/>
</dbReference>
<evidence type="ECO:0000259" key="6">
    <source>
        <dbReference type="PROSITE" id="PS50966"/>
    </source>
</evidence>
<evidence type="ECO:0000313" key="8">
    <source>
        <dbReference type="Proteomes" id="UP000824120"/>
    </source>
</evidence>
<feature type="compositionally biased region" description="Polar residues" evidence="5">
    <location>
        <begin position="243"/>
        <end position="260"/>
    </location>
</feature>
<comment type="caution">
    <text evidence="7">The sequence shown here is derived from an EMBL/GenBank/DDBJ whole genome shotgun (WGS) entry which is preliminary data.</text>
</comment>
<dbReference type="InterPro" id="IPR006564">
    <property type="entry name" value="Znf_PMZ"/>
</dbReference>
<feature type="region of interest" description="Disordered" evidence="5">
    <location>
        <begin position="139"/>
        <end position="166"/>
    </location>
</feature>
<dbReference type="GO" id="GO:0008270">
    <property type="term" value="F:zinc ion binding"/>
    <property type="evidence" value="ECO:0007669"/>
    <property type="project" value="UniProtKB-KW"/>
</dbReference>
<evidence type="ECO:0000256" key="5">
    <source>
        <dbReference type="SAM" id="MobiDB-lite"/>
    </source>
</evidence>
<dbReference type="SMART" id="SM00575">
    <property type="entry name" value="ZnF_PMZ"/>
    <property type="match status" value="1"/>
</dbReference>
<keyword evidence="3" id="KW-0862">Zinc</keyword>
<feature type="compositionally biased region" description="Polar residues" evidence="5">
    <location>
        <begin position="195"/>
        <end position="207"/>
    </location>
</feature>
<dbReference type="Pfam" id="PF04434">
    <property type="entry name" value="SWIM"/>
    <property type="match status" value="1"/>
</dbReference>
<feature type="region of interest" description="Disordered" evidence="5">
    <location>
        <begin position="185"/>
        <end position="278"/>
    </location>
</feature>
<dbReference type="EMBL" id="JACXVP010000012">
    <property type="protein sequence ID" value="KAG5570579.1"/>
    <property type="molecule type" value="Genomic_DNA"/>
</dbReference>
<keyword evidence="8" id="KW-1185">Reference proteome</keyword>
<evidence type="ECO:0000256" key="1">
    <source>
        <dbReference type="ARBA" id="ARBA00022723"/>
    </source>
</evidence>
<dbReference type="PROSITE" id="PS50966">
    <property type="entry name" value="ZF_SWIM"/>
    <property type="match status" value="1"/>
</dbReference>
<dbReference type="PANTHER" id="PTHR31973">
    <property type="entry name" value="POLYPROTEIN, PUTATIVE-RELATED"/>
    <property type="match status" value="1"/>
</dbReference>
<dbReference type="AlphaFoldDB" id="A0A9J5W4U3"/>
<dbReference type="PANTHER" id="PTHR31973:SF197">
    <property type="entry name" value="SWIM-TYPE DOMAIN-CONTAINING PROTEIN"/>
    <property type="match status" value="1"/>
</dbReference>
<proteinExistence type="predicted"/>
<dbReference type="InterPro" id="IPR007527">
    <property type="entry name" value="Znf_SWIM"/>
</dbReference>
<feature type="domain" description="SWIM-type" evidence="6">
    <location>
        <begin position="64"/>
        <end position="96"/>
    </location>
</feature>
<feature type="non-terminal residue" evidence="7">
    <location>
        <position position="1"/>
    </location>
</feature>
<evidence type="ECO:0000256" key="2">
    <source>
        <dbReference type="ARBA" id="ARBA00022771"/>
    </source>
</evidence>
<gene>
    <name evidence="7" type="ORF">H5410_060345</name>
</gene>
<name>A0A9J5W4U3_SOLCO</name>
<evidence type="ECO:0000256" key="3">
    <source>
        <dbReference type="ARBA" id="ARBA00022833"/>
    </source>
</evidence>
<reference evidence="7 8" key="1">
    <citation type="submission" date="2020-09" db="EMBL/GenBank/DDBJ databases">
        <title>De no assembly of potato wild relative species, Solanum commersonii.</title>
        <authorList>
            <person name="Cho K."/>
        </authorList>
    </citation>
    <scope>NUCLEOTIDE SEQUENCE [LARGE SCALE GENOMIC DNA]</scope>
    <source>
        <strain evidence="7">LZ3.2</strain>
        <tissue evidence="7">Leaf</tissue>
    </source>
</reference>
<keyword evidence="1" id="KW-0479">Metal-binding</keyword>
<accession>A0A9J5W4U3</accession>
<evidence type="ECO:0000313" key="7">
    <source>
        <dbReference type="EMBL" id="KAG5570579.1"/>
    </source>
</evidence>
<sequence length="359" mass="39741">MLEEIRVKMMTRIGNLKEFPSTWKCNFSPMALKVLEENISRSMDCTIEFNGATGFEVKEGLCQHKVDIARRTCSCRVWQLRGIPCAHVVAGLYFKKFSLYDYIDNFYSKETYLGTYANVIEPLTNMEIWLVSTNLTIEPPEITNMPGRPPKARRKEAGETKKSRKLPRTGLAMTCSICHVRGHNKTGCPQRECGKSSTKQSAPSPTASVRAEPTGSGEEEDKKKTSLVAPSSPPLPTAPTDFHVSSSAPPTYHASSSIAGTTKRGRGRGRGITSPEKRPRVMGLGVFQAANGFKVMNHIMPSSKIYSTGQTKVTKSSDVTGDISYTPSNTTKLKWNGKATISTGKLHELREKQRKRDNE</sequence>
<evidence type="ECO:0000256" key="4">
    <source>
        <dbReference type="PROSITE-ProRule" id="PRU00325"/>
    </source>
</evidence>
<dbReference type="OrthoDB" id="1102090at2759"/>